<proteinExistence type="predicted"/>
<organism evidence="1 2">
    <name type="scientific">Sorangium cellulosum</name>
    <name type="common">Polyangium cellulosum</name>
    <dbReference type="NCBI Taxonomy" id="56"/>
    <lineage>
        <taxon>Bacteria</taxon>
        <taxon>Pseudomonadati</taxon>
        <taxon>Myxococcota</taxon>
        <taxon>Polyangia</taxon>
        <taxon>Polyangiales</taxon>
        <taxon>Polyangiaceae</taxon>
        <taxon>Sorangium</taxon>
    </lineage>
</organism>
<sequence>MATVAREQVIDLIEDLPSESLQELVRFIEYLRFRREQEAKEKAADVEAPLLAIIHRRLPPEDQRRLSALRASKEERALTPEEHAELLVYVERVEREDAERAQALVELSRLRRVPLAALMAELGLASGG</sequence>
<evidence type="ECO:0000313" key="2">
    <source>
        <dbReference type="Proteomes" id="UP000238348"/>
    </source>
</evidence>
<gene>
    <name evidence="1" type="ORF">SOCE26_054650</name>
</gene>
<accession>A0A2L0EXJ7</accession>
<evidence type="ECO:0008006" key="3">
    <source>
        <dbReference type="Google" id="ProtNLM"/>
    </source>
</evidence>
<name>A0A2L0EXJ7_SORCE</name>
<protein>
    <recommendedName>
        <fullName evidence="3">DUF2281 domain-containing protein</fullName>
    </recommendedName>
</protein>
<reference evidence="1 2" key="1">
    <citation type="submission" date="2015-09" db="EMBL/GenBank/DDBJ databases">
        <title>Sorangium comparison.</title>
        <authorList>
            <person name="Zaburannyi N."/>
            <person name="Bunk B."/>
            <person name="Overmann J."/>
            <person name="Mueller R."/>
        </authorList>
    </citation>
    <scope>NUCLEOTIDE SEQUENCE [LARGE SCALE GENOMIC DNA]</scope>
    <source>
        <strain evidence="1 2">So ce26</strain>
    </source>
</reference>
<dbReference type="Proteomes" id="UP000238348">
    <property type="component" value="Chromosome"/>
</dbReference>
<dbReference type="AlphaFoldDB" id="A0A2L0EXJ7"/>
<dbReference type="OrthoDB" id="487009at2"/>
<evidence type="ECO:0000313" key="1">
    <source>
        <dbReference type="EMBL" id="AUX44006.1"/>
    </source>
</evidence>
<dbReference type="EMBL" id="CP012673">
    <property type="protein sequence ID" value="AUX44006.1"/>
    <property type="molecule type" value="Genomic_DNA"/>
</dbReference>